<keyword evidence="6" id="KW-1185">Reference proteome</keyword>
<sequence>MADSGSVPVTDGDAPTPQHDATVVAPAATNGTTNGSVDVEMKEETPADATPLAEPPATTAGAPLPTATTAVDTPGNATPPIASTSTPPPTAASAGAAGASNNNNMVRTGSPRPSGGTTPNAQQQQQQQQQRQELPTQPNPHGSQTRVYLNQNVTPHLLEGMKKLALFEPEKPLKWLSDFLAEKSREYERD</sequence>
<accession>A0A8H4J107</accession>
<feature type="compositionally biased region" description="Low complexity" evidence="4">
    <location>
        <begin position="47"/>
        <end position="104"/>
    </location>
</feature>
<feature type="compositionally biased region" description="Low complexity" evidence="4">
    <location>
        <begin position="122"/>
        <end position="132"/>
    </location>
</feature>
<evidence type="ECO:0000256" key="3">
    <source>
        <dbReference type="ARBA" id="ARBA00023242"/>
    </source>
</evidence>
<gene>
    <name evidence="5" type="ORF">GTA08_BOTSDO02471</name>
</gene>
<dbReference type="Pfam" id="PF05186">
    <property type="entry name" value="Dpy-30"/>
    <property type="match status" value="1"/>
</dbReference>
<evidence type="ECO:0000313" key="6">
    <source>
        <dbReference type="Proteomes" id="UP000572817"/>
    </source>
</evidence>
<dbReference type="CDD" id="cd22965">
    <property type="entry name" value="DD_DPY30_SDC1"/>
    <property type="match status" value="1"/>
</dbReference>
<proteinExistence type="inferred from homology"/>
<name>A0A8H4J107_9PEZI</name>
<dbReference type="Gene3D" id="1.20.890.10">
    <property type="entry name" value="cAMP-dependent protein kinase regulatory subunit, dimerization-anchoring domain"/>
    <property type="match status" value="1"/>
</dbReference>
<evidence type="ECO:0000313" key="5">
    <source>
        <dbReference type="EMBL" id="KAF4309862.1"/>
    </source>
</evidence>
<feature type="compositionally biased region" description="Polar residues" evidence="4">
    <location>
        <begin position="133"/>
        <end position="150"/>
    </location>
</feature>
<dbReference type="OrthoDB" id="417678at2759"/>
<dbReference type="InterPro" id="IPR049629">
    <property type="entry name" value="DPY30_SDC1_DD"/>
</dbReference>
<dbReference type="GO" id="GO:0005634">
    <property type="term" value="C:nucleus"/>
    <property type="evidence" value="ECO:0007669"/>
    <property type="project" value="UniProtKB-SubCell"/>
</dbReference>
<evidence type="ECO:0000256" key="2">
    <source>
        <dbReference type="ARBA" id="ARBA00010849"/>
    </source>
</evidence>
<evidence type="ECO:0000256" key="1">
    <source>
        <dbReference type="ARBA" id="ARBA00004123"/>
    </source>
</evidence>
<comment type="similarity">
    <text evidence="2">Belongs to the dpy-30 family.</text>
</comment>
<comment type="subcellular location">
    <subcellularLocation>
        <location evidence="1">Nucleus</location>
    </subcellularLocation>
</comment>
<protein>
    <submittedName>
        <fullName evidence="5">Compass complex subunit protein</fullName>
    </submittedName>
</protein>
<dbReference type="EMBL" id="WWBZ02000016">
    <property type="protein sequence ID" value="KAF4309862.1"/>
    <property type="molecule type" value="Genomic_DNA"/>
</dbReference>
<comment type="caution">
    <text evidence="5">The sequence shown here is derived from an EMBL/GenBank/DDBJ whole genome shotgun (WGS) entry which is preliminary data.</text>
</comment>
<dbReference type="Proteomes" id="UP000572817">
    <property type="component" value="Unassembled WGS sequence"/>
</dbReference>
<feature type="region of interest" description="Disordered" evidence="4">
    <location>
        <begin position="1"/>
        <end position="150"/>
    </location>
</feature>
<reference evidence="5" key="1">
    <citation type="submission" date="2020-04" db="EMBL/GenBank/DDBJ databases">
        <title>Genome Assembly and Annotation of Botryosphaeria dothidea sdau 11-99, a Latent Pathogen of Apple Fruit Ring Rot in China.</title>
        <authorList>
            <person name="Yu C."/>
            <person name="Diao Y."/>
            <person name="Lu Q."/>
            <person name="Zhao J."/>
            <person name="Cui S."/>
            <person name="Peng C."/>
            <person name="He B."/>
            <person name="Liu H."/>
        </authorList>
    </citation>
    <scope>NUCLEOTIDE SEQUENCE [LARGE SCALE GENOMIC DNA]</scope>
    <source>
        <strain evidence="5">Sdau11-99</strain>
    </source>
</reference>
<organism evidence="5 6">
    <name type="scientific">Botryosphaeria dothidea</name>
    <dbReference type="NCBI Taxonomy" id="55169"/>
    <lineage>
        <taxon>Eukaryota</taxon>
        <taxon>Fungi</taxon>
        <taxon>Dikarya</taxon>
        <taxon>Ascomycota</taxon>
        <taxon>Pezizomycotina</taxon>
        <taxon>Dothideomycetes</taxon>
        <taxon>Dothideomycetes incertae sedis</taxon>
        <taxon>Botryosphaeriales</taxon>
        <taxon>Botryosphaeriaceae</taxon>
        <taxon>Botryosphaeria</taxon>
    </lineage>
</organism>
<dbReference type="InterPro" id="IPR007858">
    <property type="entry name" value="Dpy-30_motif"/>
</dbReference>
<keyword evidence="3" id="KW-0539">Nucleus</keyword>
<evidence type="ECO:0000256" key="4">
    <source>
        <dbReference type="SAM" id="MobiDB-lite"/>
    </source>
</evidence>
<dbReference type="AlphaFoldDB" id="A0A8H4J107"/>